<evidence type="ECO:0000313" key="2">
    <source>
        <dbReference type="EMBL" id="ESZ89381.1"/>
    </source>
</evidence>
<dbReference type="AlphaFoldDB" id="V7HT20"/>
<reference evidence="2 3" key="1">
    <citation type="journal article" date="2007" name="Proc. Natl. Acad. Sci. U.S.A.">
        <title>Characterization of a marine gammaproteobacterium capable of aerobic anoxygenic photosynthesis.</title>
        <authorList>
            <person name="Fuchs B.M."/>
            <person name="Spring S."/>
            <person name="Teeling H."/>
            <person name="Quast C."/>
            <person name="Wulf J."/>
            <person name="Schattenhofer M."/>
            <person name="Yan S."/>
            <person name="Ferriera S."/>
            <person name="Johnson J."/>
            <person name="Glockner F.O."/>
            <person name="Amann R."/>
        </authorList>
    </citation>
    <scope>NUCLEOTIDE SEQUENCE [LARGE SCALE GENOMIC DNA]</scope>
    <source>
        <strain evidence="2">KT71</strain>
    </source>
</reference>
<proteinExistence type="predicted"/>
<dbReference type="Proteomes" id="UP000019205">
    <property type="component" value="Chromosome"/>
</dbReference>
<name>V7HT20_9GAMM</name>
<dbReference type="EMBL" id="AAOA02000002">
    <property type="protein sequence ID" value="ESZ89381.1"/>
    <property type="molecule type" value="Genomic_DNA"/>
</dbReference>
<evidence type="ECO:0000313" key="3">
    <source>
        <dbReference type="Proteomes" id="UP000019205"/>
    </source>
</evidence>
<accession>V7HT20</accession>
<feature type="region of interest" description="Disordered" evidence="1">
    <location>
        <begin position="1"/>
        <end position="88"/>
    </location>
</feature>
<sequence length="88" mass="9314">MVAPHFAERDFIPEAPLGSKQKAQGDKGCSRASETVLRRQVCADSPLQQPGFGKGVRPAPADDKMVQNADIHQSEGVPETLGDMAIGA</sequence>
<feature type="compositionally biased region" description="Basic and acidic residues" evidence="1">
    <location>
        <begin position="1"/>
        <end position="12"/>
    </location>
</feature>
<gene>
    <name evidence="2" type="ORF">KT71_000147</name>
</gene>
<evidence type="ECO:0000256" key="1">
    <source>
        <dbReference type="SAM" id="MobiDB-lite"/>
    </source>
</evidence>
<dbReference type="STRING" id="314285.KT71_000147"/>
<protein>
    <submittedName>
        <fullName evidence="2">Uncharacterized protein</fullName>
    </submittedName>
</protein>
<organism evidence="2 3">
    <name type="scientific">Congregibacter litoralis KT71</name>
    <dbReference type="NCBI Taxonomy" id="314285"/>
    <lineage>
        <taxon>Bacteria</taxon>
        <taxon>Pseudomonadati</taxon>
        <taxon>Pseudomonadota</taxon>
        <taxon>Gammaproteobacteria</taxon>
        <taxon>Cellvibrionales</taxon>
        <taxon>Halieaceae</taxon>
        <taxon>Congregibacter</taxon>
    </lineage>
</organism>
<reference evidence="2 3" key="2">
    <citation type="journal article" date="2009" name="PLoS ONE">
        <title>The photosynthetic apparatus and its regulation in the aerobic gammaproteobacterium Congregibacter litoralis gen. nov., sp. nov.</title>
        <authorList>
            <person name="Spring S."/>
            <person name="Lunsdorf H."/>
            <person name="Fuchs B.M."/>
            <person name="Tindall B.J."/>
        </authorList>
    </citation>
    <scope>NUCLEOTIDE SEQUENCE [LARGE SCALE GENOMIC DNA]</scope>
    <source>
        <strain evidence="2">KT71</strain>
    </source>
</reference>
<keyword evidence="3" id="KW-1185">Reference proteome</keyword>
<comment type="caution">
    <text evidence="2">The sequence shown here is derived from an EMBL/GenBank/DDBJ whole genome shotgun (WGS) entry which is preliminary data.</text>
</comment>
<dbReference type="HOGENOM" id="CLU_2463753_0_0_6"/>